<proteinExistence type="inferred from homology"/>
<dbReference type="PRINTS" id="PR00385">
    <property type="entry name" value="P450"/>
</dbReference>
<evidence type="ECO:0000256" key="5">
    <source>
        <dbReference type="ARBA" id="ARBA00022723"/>
    </source>
</evidence>
<dbReference type="CDD" id="cd20654">
    <property type="entry name" value="CYP82"/>
    <property type="match status" value="1"/>
</dbReference>
<dbReference type="InterPro" id="IPR002401">
    <property type="entry name" value="Cyt_P450_E_grp-I"/>
</dbReference>
<dbReference type="PROSITE" id="PS00086">
    <property type="entry name" value="CYTOCHROME_P450"/>
    <property type="match status" value="1"/>
</dbReference>
<evidence type="ECO:0000256" key="2">
    <source>
        <dbReference type="ARBA" id="ARBA00004370"/>
    </source>
</evidence>
<dbReference type="Gene3D" id="1.10.630.10">
    <property type="entry name" value="Cytochrome P450"/>
    <property type="match status" value="1"/>
</dbReference>
<keyword evidence="8 10" id="KW-0408">Iron</keyword>
<keyword evidence="3 10" id="KW-0349">Heme</keyword>
<dbReference type="InterPro" id="IPR017972">
    <property type="entry name" value="Cyt_P450_CS"/>
</dbReference>
<evidence type="ECO:0000256" key="9">
    <source>
        <dbReference type="ARBA" id="ARBA00023136"/>
    </source>
</evidence>
<evidence type="ECO:0000256" key="7">
    <source>
        <dbReference type="ARBA" id="ARBA00023002"/>
    </source>
</evidence>
<dbReference type="InterPro" id="IPR036396">
    <property type="entry name" value="Cyt_P450_sf"/>
</dbReference>
<dbReference type="GO" id="GO:0016705">
    <property type="term" value="F:oxidoreductase activity, acting on paired donors, with incorporation or reduction of molecular oxygen"/>
    <property type="evidence" value="ECO:0007669"/>
    <property type="project" value="InterPro"/>
</dbReference>
<keyword evidence="14" id="KW-1185">Reference proteome</keyword>
<dbReference type="AlphaFoldDB" id="A0A7J6V1D4"/>
<dbReference type="PANTHER" id="PTHR47947">
    <property type="entry name" value="CYTOCHROME P450 82C3-RELATED"/>
    <property type="match status" value="1"/>
</dbReference>
<evidence type="ECO:0000313" key="13">
    <source>
        <dbReference type="EMBL" id="KAF5178172.1"/>
    </source>
</evidence>
<accession>A0A7J6V1D4</accession>
<feature type="binding site" description="axial binding residue" evidence="10">
    <location>
        <position position="466"/>
    </location>
    <ligand>
        <name>heme</name>
        <dbReference type="ChEBI" id="CHEBI:30413"/>
    </ligand>
    <ligandPart>
        <name>Fe</name>
        <dbReference type="ChEBI" id="CHEBI:18248"/>
    </ligandPart>
</feature>
<dbReference type="EMBL" id="JABWDY010040361">
    <property type="protein sequence ID" value="KAF5178172.1"/>
    <property type="molecule type" value="Genomic_DNA"/>
</dbReference>
<dbReference type="InterPro" id="IPR050651">
    <property type="entry name" value="Plant_Cytochrome_P450_Monoox"/>
</dbReference>
<evidence type="ECO:0000256" key="1">
    <source>
        <dbReference type="ARBA" id="ARBA00001971"/>
    </source>
</evidence>
<comment type="subcellular location">
    <subcellularLocation>
        <location evidence="2">Membrane</location>
    </subcellularLocation>
</comment>
<dbReference type="PANTHER" id="PTHR47947:SF26">
    <property type="entry name" value="CYTOCHROME P450"/>
    <property type="match status" value="1"/>
</dbReference>
<dbReference type="FunFam" id="1.10.630.10:FF:000026">
    <property type="entry name" value="Cytochrome P450 82C4"/>
    <property type="match status" value="1"/>
</dbReference>
<comment type="cofactor">
    <cofactor evidence="1 10">
        <name>heme</name>
        <dbReference type="ChEBI" id="CHEBI:30413"/>
    </cofactor>
</comment>
<dbReference type="Proteomes" id="UP000554482">
    <property type="component" value="Unassembled WGS sequence"/>
</dbReference>
<dbReference type="Pfam" id="PF00067">
    <property type="entry name" value="p450"/>
    <property type="match status" value="1"/>
</dbReference>
<dbReference type="SUPFAM" id="SSF48264">
    <property type="entry name" value="Cytochrome P450"/>
    <property type="match status" value="1"/>
</dbReference>
<dbReference type="PRINTS" id="PR00463">
    <property type="entry name" value="EP450I"/>
</dbReference>
<dbReference type="GO" id="GO:0020037">
    <property type="term" value="F:heme binding"/>
    <property type="evidence" value="ECO:0007669"/>
    <property type="project" value="InterPro"/>
</dbReference>
<organism evidence="13 14">
    <name type="scientific">Thalictrum thalictroides</name>
    <name type="common">Rue-anemone</name>
    <name type="synonym">Anemone thalictroides</name>
    <dbReference type="NCBI Taxonomy" id="46969"/>
    <lineage>
        <taxon>Eukaryota</taxon>
        <taxon>Viridiplantae</taxon>
        <taxon>Streptophyta</taxon>
        <taxon>Embryophyta</taxon>
        <taxon>Tracheophyta</taxon>
        <taxon>Spermatophyta</taxon>
        <taxon>Magnoliopsida</taxon>
        <taxon>Ranunculales</taxon>
        <taxon>Ranunculaceae</taxon>
        <taxon>Thalictroideae</taxon>
        <taxon>Thalictrum</taxon>
    </lineage>
</organism>
<dbReference type="GO" id="GO:0004497">
    <property type="term" value="F:monooxygenase activity"/>
    <property type="evidence" value="ECO:0007669"/>
    <property type="project" value="UniProtKB-KW"/>
</dbReference>
<gene>
    <name evidence="13" type="ORF">FRX31_032243</name>
</gene>
<keyword evidence="9 12" id="KW-0472">Membrane</keyword>
<evidence type="ECO:0000256" key="11">
    <source>
        <dbReference type="RuleBase" id="RU000461"/>
    </source>
</evidence>
<keyword evidence="5 10" id="KW-0479">Metal-binding</keyword>
<dbReference type="GO" id="GO:0005506">
    <property type="term" value="F:iron ion binding"/>
    <property type="evidence" value="ECO:0007669"/>
    <property type="project" value="InterPro"/>
</dbReference>
<evidence type="ECO:0000256" key="4">
    <source>
        <dbReference type="ARBA" id="ARBA00022692"/>
    </source>
</evidence>
<keyword evidence="11" id="KW-0503">Monooxygenase</keyword>
<evidence type="ECO:0000256" key="6">
    <source>
        <dbReference type="ARBA" id="ARBA00022989"/>
    </source>
</evidence>
<dbReference type="GO" id="GO:0016020">
    <property type="term" value="C:membrane"/>
    <property type="evidence" value="ECO:0007669"/>
    <property type="project" value="UniProtKB-SubCell"/>
</dbReference>
<evidence type="ECO:0000256" key="8">
    <source>
        <dbReference type="ARBA" id="ARBA00023004"/>
    </source>
</evidence>
<protein>
    <submittedName>
        <fullName evidence="13">Cytochrome p450</fullName>
    </submittedName>
</protein>
<sequence length="526" mass="59710">MESFDSIYFASIFVGVLVFVFFHYQSLWKRKTNAKTRTAPVPLGAWPLLGHLPMLSEPRLPHITLGALADKYGPVFTIRLGLHKAIVINSWEVAKECFTSNDKVFATRPRSVAVKIMGYNYAVFAFGPYGPYWREARKMAILELLSNHRLELLKHVRISEISTSMKELYQVWQANYNKANGTALVEMKQWFGDLTLNLVVRMVVGKRYFGSSAKTDDEEGKRLQKAVHDFFHFVGLFVVSDAVPYLGTLLDLQGHEKAMKRTAKELDSILEKWLDEHRRNKLNAGTNMEQDFMYVMLSLLDKDKKLFGYEPDVVNKAMCLAMILGGADTTMLTLTWALSLLLNNRNSLIKVQDEIETIVGRNRLVDESDVGRLVYLQAIVKETLRLYPADPLSAQHQATEDCTVGGYHVPAGTRLVTNIWKIHRDPRIWSNPSEFQPERFLTTQANVDVRGQHFEYIPFGSGRRSCPGISFGLQVVNFALARVLQGFEFKTPLNEPVDMTESAGLTNLKVTPLEVLITPRLPSNLY</sequence>
<dbReference type="OrthoDB" id="2789670at2759"/>
<dbReference type="GO" id="GO:0044550">
    <property type="term" value="P:secondary metabolite biosynthetic process"/>
    <property type="evidence" value="ECO:0007669"/>
    <property type="project" value="UniProtKB-ARBA"/>
</dbReference>
<comment type="caution">
    <text evidence="13">The sequence shown here is derived from an EMBL/GenBank/DDBJ whole genome shotgun (WGS) entry which is preliminary data.</text>
</comment>
<evidence type="ECO:0000313" key="14">
    <source>
        <dbReference type="Proteomes" id="UP000554482"/>
    </source>
</evidence>
<keyword evidence="6 12" id="KW-1133">Transmembrane helix</keyword>
<evidence type="ECO:0000256" key="10">
    <source>
        <dbReference type="PIRSR" id="PIRSR602401-1"/>
    </source>
</evidence>
<name>A0A7J6V1D4_THATH</name>
<evidence type="ECO:0000256" key="3">
    <source>
        <dbReference type="ARBA" id="ARBA00022617"/>
    </source>
</evidence>
<keyword evidence="7 11" id="KW-0560">Oxidoreductase</keyword>
<keyword evidence="4 12" id="KW-0812">Transmembrane</keyword>
<evidence type="ECO:0000256" key="12">
    <source>
        <dbReference type="SAM" id="Phobius"/>
    </source>
</evidence>
<comment type="similarity">
    <text evidence="11">Belongs to the cytochrome P450 family.</text>
</comment>
<reference evidence="13 14" key="1">
    <citation type="submission" date="2020-06" db="EMBL/GenBank/DDBJ databases">
        <title>Transcriptomic and genomic resources for Thalictrum thalictroides and T. hernandezii: Facilitating candidate gene discovery in an emerging model plant lineage.</title>
        <authorList>
            <person name="Arias T."/>
            <person name="Riano-Pachon D.M."/>
            <person name="Di Stilio V.S."/>
        </authorList>
    </citation>
    <scope>NUCLEOTIDE SEQUENCE [LARGE SCALE GENOMIC DNA]</scope>
    <source>
        <strain evidence="14">cv. WT478/WT964</strain>
        <tissue evidence="13">Leaves</tissue>
    </source>
</reference>
<feature type="transmembrane region" description="Helical" evidence="12">
    <location>
        <begin position="6"/>
        <end position="24"/>
    </location>
</feature>
<dbReference type="InterPro" id="IPR001128">
    <property type="entry name" value="Cyt_P450"/>
</dbReference>